<evidence type="ECO:0000313" key="2">
    <source>
        <dbReference type="Proteomes" id="UP001054945"/>
    </source>
</evidence>
<evidence type="ECO:0008006" key="3">
    <source>
        <dbReference type="Google" id="ProtNLM"/>
    </source>
</evidence>
<reference evidence="1 2" key="1">
    <citation type="submission" date="2021-06" db="EMBL/GenBank/DDBJ databases">
        <title>Caerostris extrusa draft genome.</title>
        <authorList>
            <person name="Kono N."/>
            <person name="Arakawa K."/>
        </authorList>
    </citation>
    <scope>NUCLEOTIDE SEQUENCE [LARGE SCALE GENOMIC DNA]</scope>
</reference>
<comment type="caution">
    <text evidence="1">The sequence shown here is derived from an EMBL/GenBank/DDBJ whole genome shotgun (WGS) entry which is preliminary data.</text>
</comment>
<dbReference type="Proteomes" id="UP001054945">
    <property type="component" value="Unassembled WGS sequence"/>
</dbReference>
<dbReference type="EMBL" id="BPLR01007369">
    <property type="protein sequence ID" value="GIY16390.1"/>
    <property type="molecule type" value="Genomic_DNA"/>
</dbReference>
<keyword evidence="2" id="KW-1185">Reference proteome</keyword>
<accession>A0AAV4R4H4</accession>
<gene>
    <name evidence="1" type="ORF">CEXT_311851</name>
</gene>
<organism evidence="1 2">
    <name type="scientific">Caerostris extrusa</name>
    <name type="common">Bark spider</name>
    <name type="synonym">Caerostris bankana</name>
    <dbReference type="NCBI Taxonomy" id="172846"/>
    <lineage>
        <taxon>Eukaryota</taxon>
        <taxon>Metazoa</taxon>
        <taxon>Ecdysozoa</taxon>
        <taxon>Arthropoda</taxon>
        <taxon>Chelicerata</taxon>
        <taxon>Arachnida</taxon>
        <taxon>Araneae</taxon>
        <taxon>Araneomorphae</taxon>
        <taxon>Entelegynae</taxon>
        <taxon>Araneoidea</taxon>
        <taxon>Araneidae</taxon>
        <taxon>Caerostris</taxon>
    </lineage>
</organism>
<evidence type="ECO:0000313" key="1">
    <source>
        <dbReference type="EMBL" id="GIY16390.1"/>
    </source>
</evidence>
<sequence length="106" mass="12043">MVSNAFNDFKQPDWDVVDCIRCHNCHSHILSDYSESEIHVLTAWNQIGYSTLLFECHSPAEFIMDLAVGLLGHRNLRDPGTLGPRSATKRHHFLLDVAMQPRQGLV</sequence>
<name>A0AAV4R4H4_CAEEX</name>
<proteinExistence type="predicted"/>
<protein>
    <recommendedName>
        <fullName evidence="3">Yippee domain-containing protein</fullName>
    </recommendedName>
</protein>
<dbReference type="AlphaFoldDB" id="A0AAV4R4H4"/>